<feature type="coiled-coil region" evidence="1">
    <location>
        <begin position="299"/>
        <end position="354"/>
    </location>
</feature>
<protein>
    <submittedName>
        <fullName evidence="3">Uncharacterized protein</fullName>
    </submittedName>
</protein>
<sequence length="439" mass="50114">MRKSSKFQQGVDTPNLRRSGRVRRCFTVFTPENDKQVTRKNPIARCGNVKRKHESLPAKHEQEEHHLAPSGHEMHKSLEVEHEQQEPHLAPSGHEMHESLEVEHEQQELPITPSVHDSPPIETRGEVPVVELPLSPEEEKPKFDLLFLLEHAVKPNSREEILPGDRQHLVNAASVLKSQLVARLTSSAANLKTEDMIDLANRCFRALRELGDDYRSFNKDVNKFISQQQELEFAAKDVENWNDWDLRARYSHQEQLMSDVTEKLFSAQDELSRTTSHADYLKFKKDELTSALLMVTEDLSKEEQKIETLTVERDKCKEAQFDIEVGLEKLDAKKKEARVALEAINAQYDATKEEFERMCNYLVQLVRRPPSNQAAERSTTSFYTAELTSATSTVSPRPVCIGVSFENQAYGPGIGVSSELTSPSAMQSWFYDPSLNMFL</sequence>
<feature type="region of interest" description="Disordered" evidence="2">
    <location>
        <begin position="98"/>
        <end position="122"/>
    </location>
</feature>
<reference evidence="3" key="1">
    <citation type="submission" date="2023-02" db="EMBL/GenBank/DDBJ databases">
        <title>Genome of toxic invasive species Heracleum sosnowskyi carries increased number of genes despite the absence of recent whole-genome duplications.</title>
        <authorList>
            <person name="Schelkunov M."/>
            <person name="Shtratnikova V."/>
            <person name="Makarenko M."/>
            <person name="Klepikova A."/>
            <person name="Omelchenko D."/>
            <person name="Novikova G."/>
            <person name="Obukhova E."/>
            <person name="Bogdanov V."/>
            <person name="Penin A."/>
            <person name="Logacheva M."/>
        </authorList>
    </citation>
    <scope>NUCLEOTIDE SEQUENCE</scope>
    <source>
        <strain evidence="3">Hsosn_3</strain>
        <tissue evidence="3">Leaf</tissue>
    </source>
</reference>
<evidence type="ECO:0000256" key="2">
    <source>
        <dbReference type="SAM" id="MobiDB-lite"/>
    </source>
</evidence>
<feature type="region of interest" description="Disordered" evidence="2">
    <location>
        <begin position="1"/>
        <end position="20"/>
    </location>
</feature>
<evidence type="ECO:0000313" key="4">
    <source>
        <dbReference type="Proteomes" id="UP001237642"/>
    </source>
</evidence>
<dbReference type="AlphaFoldDB" id="A0AAD8HK56"/>
<feature type="compositionally biased region" description="Basic and acidic residues" evidence="2">
    <location>
        <begin position="98"/>
        <end position="107"/>
    </location>
</feature>
<dbReference type="Proteomes" id="UP001237642">
    <property type="component" value="Unassembled WGS sequence"/>
</dbReference>
<keyword evidence="4" id="KW-1185">Reference proteome</keyword>
<gene>
    <name evidence="3" type="ORF">POM88_034741</name>
</gene>
<reference evidence="3" key="2">
    <citation type="submission" date="2023-05" db="EMBL/GenBank/DDBJ databases">
        <authorList>
            <person name="Schelkunov M.I."/>
        </authorList>
    </citation>
    <scope>NUCLEOTIDE SEQUENCE</scope>
    <source>
        <strain evidence="3">Hsosn_3</strain>
        <tissue evidence="3">Leaf</tissue>
    </source>
</reference>
<dbReference type="EMBL" id="JAUIZM010000008">
    <property type="protein sequence ID" value="KAK1368649.1"/>
    <property type="molecule type" value="Genomic_DNA"/>
</dbReference>
<accession>A0AAD8HK56</accession>
<name>A0AAD8HK56_9APIA</name>
<feature type="compositionally biased region" description="Basic and acidic residues" evidence="2">
    <location>
        <begin position="54"/>
        <end position="69"/>
    </location>
</feature>
<evidence type="ECO:0000313" key="3">
    <source>
        <dbReference type="EMBL" id="KAK1368649.1"/>
    </source>
</evidence>
<organism evidence="3 4">
    <name type="scientific">Heracleum sosnowskyi</name>
    <dbReference type="NCBI Taxonomy" id="360622"/>
    <lineage>
        <taxon>Eukaryota</taxon>
        <taxon>Viridiplantae</taxon>
        <taxon>Streptophyta</taxon>
        <taxon>Embryophyta</taxon>
        <taxon>Tracheophyta</taxon>
        <taxon>Spermatophyta</taxon>
        <taxon>Magnoliopsida</taxon>
        <taxon>eudicotyledons</taxon>
        <taxon>Gunneridae</taxon>
        <taxon>Pentapetalae</taxon>
        <taxon>asterids</taxon>
        <taxon>campanulids</taxon>
        <taxon>Apiales</taxon>
        <taxon>Apiaceae</taxon>
        <taxon>Apioideae</taxon>
        <taxon>apioid superclade</taxon>
        <taxon>Tordylieae</taxon>
        <taxon>Tordyliinae</taxon>
        <taxon>Heracleum</taxon>
    </lineage>
</organism>
<comment type="caution">
    <text evidence="3">The sequence shown here is derived from an EMBL/GenBank/DDBJ whole genome shotgun (WGS) entry which is preliminary data.</text>
</comment>
<feature type="region of interest" description="Disordered" evidence="2">
    <location>
        <begin position="39"/>
        <end position="69"/>
    </location>
</feature>
<keyword evidence="1" id="KW-0175">Coiled coil</keyword>
<feature type="compositionally biased region" description="Polar residues" evidence="2">
    <location>
        <begin position="1"/>
        <end position="12"/>
    </location>
</feature>
<proteinExistence type="predicted"/>
<evidence type="ECO:0000256" key="1">
    <source>
        <dbReference type="SAM" id="Coils"/>
    </source>
</evidence>